<evidence type="ECO:0000313" key="7">
    <source>
        <dbReference type="EMBL" id="CAH2305256.1"/>
    </source>
</evidence>
<evidence type="ECO:0000256" key="3">
    <source>
        <dbReference type="ARBA" id="ARBA00022692"/>
    </source>
</evidence>
<comment type="subcellular location">
    <subcellularLocation>
        <location evidence="1">Membrane</location>
        <topology evidence="1">Multi-pass membrane protein</topology>
    </subcellularLocation>
</comment>
<protein>
    <submittedName>
        <fullName evidence="7">Solute carrier family 23 member 3</fullName>
    </submittedName>
</protein>
<name>A0AAD1SL68_PELCU</name>
<feature type="transmembrane region" description="Helical" evidence="6">
    <location>
        <begin position="395"/>
        <end position="414"/>
    </location>
</feature>
<comment type="similarity">
    <text evidence="2">Belongs to the nucleobase:cation symporter-2 (NCS2) (TC 2.A.40) family.</text>
</comment>
<evidence type="ECO:0000256" key="4">
    <source>
        <dbReference type="ARBA" id="ARBA00022989"/>
    </source>
</evidence>
<dbReference type="InterPro" id="IPR006043">
    <property type="entry name" value="NCS2"/>
</dbReference>
<feature type="transmembrane region" description="Helical" evidence="6">
    <location>
        <begin position="232"/>
        <end position="251"/>
    </location>
</feature>
<organism evidence="7 8">
    <name type="scientific">Pelobates cultripes</name>
    <name type="common">Western spadefoot toad</name>
    <dbReference type="NCBI Taxonomy" id="61616"/>
    <lineage>
        <taxon>Eukaryota</taxon>
        <taxon>Metazoa</taxon>
        <taxon>Chordata</taxon>
        <taxon>Craniata</taxon>
        <taxon>Vertebrata</taxon>
        <taxon>Euteleostomi</taxon>
        <taxon>Amphibia</taxon>
        <taxon>Batrachia</taxon>
        <taxon>Anura</taxon>
        <taxon>Pelobatoidea</taxon>
        <taxon>Pelobatidae</taxon>
        <taxon>Pelobates</taxon>
    </lineage>
</organism>
<dbReference type="Proteomes" id="UP001295444">
    <property type="component" value="Chromosome 07"/>
</dbReference>
<evidence type="ECO:0000256" key="2">
    <source>
        <dbReference type="ARBA" id="ARBA00008821"/>
    </source>
</evidence>
<feature type="transmembrane region" description="Helical" evidence="6">
    <location>
        <begin position="420"/>
        <end position="443"/>
    </location>
</feature>
<proteinExistence type="inferred from homology"/>
<evidence type="ECO:0000256" key="6">
    <source>
        <dbReference type="SAM" id="Phobius"/>
    </source>
</evidence>
<keyword evidence="5 6" id="KW-0472">Membrane</keyword>
<feature type="transmembrane region" description="Helical" evidence="6">
    <location>
        <begin position="187"/>
        <end position="211"/>
    </location>
</feature>
<feature type="transmembrane region" description="Helical" evidence="6">
    <location>
        <begin position="24"/>
        <end position="50"/>
    </location>
</feature>
<dbReference type="PANTHER" id="PTHR11119">
    <property type="entry name" value="XANTHINE-URACIL / VITAMIN C PERMEASE FAMILY MEMBER"/>
    <property type="match status" value="1"/>
</dbReference>
<feature type="transmembrane region" description="Helical" evidence="6">
    <location>
        <begin position="488"/>
        <end position="508"/>
    </location>
</feature>
<dbReference type="GO" id="GO:0016020">
    <property type="term" value="C:membrane"/>
    <property type="evidence" value="ECO:0007669"/>
    <property type="project" value="UniProtKB-SubCell"/>
</dbReference>
<dbReference type="EMBL" id="OW240918">
    <property type="protein sequence ID" value="CAH2305256.1"/>
    <property type="molecule type" value="Genomic_DNA"/>
</dbReference>
<accession>A0AAD1SL68</accession>
<evidence type="ECO:0000256" key="1">
    <source>
        <dbReference type="ARBA" id="ARBA00004141"/>
    </source>
</evidence>
<feature type="transmembrane region" description="Helical" evidence="6">
    <location>
        <begin position="62"/>
        <end position="81"/>
    </location>
</feature>
<evidence type="ECO:0000256" key="5">
    <source>
        <dbReference type="ARBA" id="ARBA00023136"/>
    </source>
</evidence>
<feature type="transmembrane region" description="Helical" evidence="6">
    <location>
        <begin position="455"/>
        <end position="472"/>
    </location>
</feature>
<keyword evidence="8" id="KW-1185">Reference proteome</keyword>
<keyword evidence="4 6" id="KW-1133">Transmembrane helix</keyword>
<reference evidence="7" key="1">
    <citation type="submission" date="2022-03" db="EMBL/GenBank/DDBJ databases">
        <authorList>
            <person name="Alioto T."/>
            <person name="Alioto T."/>
            <person name="Gomez Garrido J."/>
        </authorList>
    </citation>
    <scope>NUCLEOTIDE SEQUENCE</scope>
</reference>
<keyword evidence="3 6" id="KW-0812">Transmembrane</keyword>
<dbReference type="Pfam" id="PF00860">
    <property type="entry name" value="Xan_ur_permease"/>
    <property type="match status" value="1"/>
</dbReference>
<sequence length="581" mass="62646">MSCVCCGHKHSRLPSYRLHHSPPWLLSFIFAIQHLLVLASIVCTSHHLLLQARPLGPADQSRLFASSLFACGFATALQSTLGTRLPLVQAPTFELLIPALTLHQHSAGNRTSKNDTQGSIHCAEGDCDRLKNNVHFIAEVSGAVLVAGALQVAFGASGLLGRILQNCGPMVKAPALSIIGLSCYKQAALFCSFNWIISLLLILITGVLSQICRSCYLPICTWRSKKDTDKQYFPALRMFSLVLTISCTWIICSSLRMVNERAALDSAVRSSVNDSTFLTTASLMGIAGTEQNAIEPAAWFKIPSLGAWGWPQFTLHSLSVGIAMALTSSLSSLCCYILCDRMIDCPPIPSQACNRGICMEGAGNILSGILGSICGAGSSIPNAGMAGITKVGCRHSVHITAFLLIALGCSPRISEFLMDIPFAVHGAVLSLTYSMALGGGISYFQYADIDSGRNIFIVGFTMFIALLIPRWLEATPGILFTGWRPLDLLLLGLLTVPIFLGALFSFILDNTVSGTLQERGLHSDQTLGCPVSAVNTPMGKEEELTKSYGLPLMQNCLFPAVYPCNQLCPLHYERVDIVERV</sequence>
<dbReference type="GO" id="GO:0022857">
    <property type="term" value="F:transmembrane transporter activity"/>
    <property type="evidence" value="ECO:0007669"/>
    <property type="project" value="InterPro"/>
</dbReference>
<dbReference type="AlphaFoldDB" id="A0AAD1SL68"/>
<evidence type="ECO:0000313" key="8">
    <source>
        <dbReference type="Proteomes" id="UP001295444"/>
    </source>
</evidence>
<gene>
    <name evidence="7" type="ORF">PECUL_23A000527</name>
</gene>